<feature type="transmembrane region" description="Helical" evidence="5">
    <location>
        <begin position="267"/>
        <end position="287"/>
    </location>
</feature>
<feature type="transmembrane region" description="Helical" evidence="5">
    <location>
        <begin position="46"/>
        <end position="68"/>
    </location>
</feature>
<protein>
    <submittedName>
        <fullName evidence="7">ABC transporter ATP-binding protein</fullName>
    </submittedName>
</protein>
<evidence type="ECO:0000256" key="3">
    <source>
        <dbReference type="ARBA" id="ARBA00022989"/>
    </source>
</evidence>
<dbReference type="EMBL" id="VYDA01000075">
    <property type="protein sequence ID" value="MYH60576.1"/>
    <property type="molecule type" value="Genomic_DNA"/>
</dbReference>
<dbReference type="CDD" id="cd18547">
    <property type="entry name" value="ABC_6TM_Tm288_like"/>
    <property type="match status" value="1"/>
</dbReference>
<dbReference type="Pfam" id="PF00664">
    <property type="entry name" value="ABC_membrane"/>
    <property type="match status" value="1"/>
</dbReference>
<feature type="transmembrane region" description="Helical" evidence="5">
    <location>
        <begin position="163"/>
        <end position="182"/>
    </location>
</feature>
<evidence type="ECO:0000259" key="6">
    <source>
        <dbReference type="PROSITE" id="PS50929"/>
    </source>
</evidence>
<gene>
    <name evidence="7" type="ORF">F4148_02010</name>
</gene>
<proteinExistence type="predicted"/>
<dbReference type="GO" id="GO:0005524">
    <property type="term" value="F:ATP binding"/>
    <property type="evidence" value="ECO:0007669"/>
    <property type="project" value="UniProtKB-KW"/>
</dbReference>
<keyword evidence="2 5" id="KW-0812">Transmembrane</keyword>
<dbReference type="InterPro" id="IPR036640">
    <property type="entry name" value="ABC1_TM_sf"/>
</dbReference>
<keyword evidence="4 5" id="KW-0472">Membrane</keyword>
<dbReference type="PANTHER" id="PTHR43394:SF1">
    <property type="entry name" value="ATP-BINDING CASSETTE SUB-FAMILY B MEMBER 10, MITOCHONDRIAL"/>
    <property type="match status" value="1"/>
</dbReference>
<dbReference type="SUPFAM" id="SSF90123">
    <property type="entry name" value="ABC transporter transmembrane region"/>
    <property type="match status" value="1"/>
</dbReference>
<organism evidence="7">
    <name type="scientific">Caldilineaceae bacterium SB0675_bin_29</name>
    <dbReference type="NCBI Taxonomy" id="2605266"/>
    <lineage>
        <taxon>Bacteria</taxon>
        <taxon>Bacillati</taxon>
        <taxon>Chloroflexota</taxon>
        <taxon>Caldilineae</taxon>
        <taxon>Caldilineales</taxon>
        <taxon>Caldilineaceae</taxon>
    </lineage>
</organism>
<dbReference type="PANTHER" id="PTHR43394">
    <property type="entry name" value="ATP-DEPENDENT PERMEASE MDL1, MITOCHONDRIAL"/>
    <property type="match status" value="1"/>
</dbReference>
<dbReference type="Gene3D" id="1.20.1560.10">
    <property type="entry name" value="ABC transporter type 1, transmembrane domain"/>
    <property type="match status" value="1"/>
</dbReference>
<dbReference type="InterPro" id="IPR011527">
    <property type="entry name" value="ABC1_TM_dom"/>
</dbReference>
<accession>A0A6B1FZI6</accession>
<evidence type="ECO:0000256" key="2">
    <source>
        <dbReference type="ARBA" id="ARBA00022692"/>
    </source>
</evidence>
<comment type="caution">
    <text evidence="7">The sequence shown here is derived from an EMBL/GenBank/DDBJ whole genome shotgun (WGS) entry which is preliminary data.</text>
</comment>
<evidence type="ECO:0000313" key="7">
    <source>
        <dbReference type="EMBL" id="MYH60576.1"/>
    </source>
</evidence>
<feature type="domain" description="ABC transmembrane type-1" evidence="6">
    <location>
        <begin position="49"/>
        <end position="313"/>
    </location>
</feature>
<sequence>MTASRPPQRQPMRLGFGGGGMLTGEAAGNTRHTLMRMAAYLRPYRLQLLIVAFFVTISTVLRLFGPMLLGRAIDLYIVTGDIIGLRTLVMQIVAVYVGAAGTSAVQGLIMVVLGQRFVSDIRAGLFSHLQEMSMAFHDRNQVGDLMSRITNDSEAINRTLSNGLIEFTSNILLLGGTFVAMFLLNWQLALAMTVLMPLMLIITGEVTRRSRAAFRTVQHNLGALNAVMEENITGARVVQAFAREKEVYATFHDVNSRYRKAGMTADIITAALGPMFTTMMTITVAVAGLLGGWLAIGGTLEVGVLAAFIIYIM</sequence>
<keyword evidence="7" id="KW-0067">ATP-binding</keyword>
<dbReference type="GO" id="GO:0005886">
    <property type="term" value="C:plasma membrane"/>
    <property type="evidence" value="ECO:0007669"/>
    <property type="project" value="UniProtKB-SubCell"/>
</dbReference>
<dbReference type="InterPro" id="IPR039421">
    <property type="entry name" value="Type_1_exporter"/>
</dbReference>
<feature type="transmembrane region" description="Helical" evidence="5">
    <location>
        <begin position="88"/>
        <end position="113"/>
    </location>
</feature>
<dbReference type="AlphaFoldDB" id="A0A6B1FZI6"/>
<evidence type="ECO:0000256" key="1">
    <source>
        <dbReference type="ARBA" id="ARBA00004651"/>
    </source>
</evidence>
<comment type="subcellular location">
    <subcellularLocation>
        <location evidence="1">Cell membrane</location>
        <topology evidence="1">Multi-pass membrane protein</topology>
    </subcellularLocation>
</comment>
<feature type="non-terminal residue" evidence="7">
    <location>
        <position position="313"/>
    </location>
</feature>
<feature type="transmembrane region" description="Helical" evidence="5">
    <location>
        <begin position="293"/>
        <end position="312"/>
    </location>
</feature>
<keyword evidence="3 5" id="KW-1133">Transmembrane helix</keyword>
<dbReference type="GO" id="GO:0015421">
    <property type="term" value="F:ABC-type oligopeptide transporter activity"/>
    <property type="evidence" value="ECO:0007669"/>
    <property type="project" value="TreeGrafter"/>
</dbReference>
<evidence type="ECO:0000256" key="5">
    <source>
        <dbReference type="SAM" id="Phobius"/>
    </source>
</evidence>
<evidence type="ECO:0000256" key="4">
    <source>
        <dbReference type="ARBA" id="ARBA00023136"/>
    </source>
</evidence>
<feature type="transmembrane region" description="Helical" evidence="5">
    <location>
        <begin position="188"/>
        <end position="206"/>
    </location>
</feature>
<keyword evidence="7" id="KW-0547">Nucleotide-binding</keyword>
<name>A0A6B1FZI6_9CHLR</name>
<reference evidence="7" key="1">
    <citation type="submission" date="2019-09" db="EMBL/GenBank/DDBJ databases">
        <title>Characterisation of the sponge microbiome using genome-centric metagenomics.</title>
        <authorList>
            <person name="Engelberts J.P."/>
            <person name="Robbins S.J."/>
            <person name="De Goeij J.M."/>
            <person name="Aranda M."/>
            <person name="Bell S.C."/>
            <person name="Webster N.S."/>
        </authorList>
    </citation>
    <scope>NUCLEOTIDE SEQUENCE</scope>
    <source>
        <strain evidence="7">SB0675_bin_29</strain>
    </source>
</reference>
<dbReference type="PROSITE" id="PS50929">
    <property type="entry name" value="ABC_TM1F"/>
    <property type="match status" value="1"/>
</dbReference>